<organism evidence="2 3">
    <name type="scientific">Faecalibacterium gallinarum</name>
    <dbReference type="NCBI Taxonomy" id="2903556"/>
    <lineage>
        <taxon>Bacteria</taxon>
        <taxon>Bacillati</taxon>
        <taxon>Bacillota</taxon>
        <taxon>Clostridia</taxon>
        <taxon>Eubacteriales</taxon>
        <taxon>Oscillospiraceae</taxon>
        <taxon>Faecalibacterium</taxon>
    </lineage>
</organism>
<dbReference type="RefSeq" id="WP_238317658.1">
    <property type="nucleotide sequence ID" value="NZ_BQKV01000098.1"/>
</dbReference>
<proteinExistence type="predicted"/>
<dbReference type="AlphaFoldDB" id="A0AA37IZY1"/>
<feature type="region of interest" description="Disordered" evidence="1">
    <location>
        <begin position="394"/>
        <end position="420"/>
    </location>
</feature>
<evidence type="ECO:0000256" key="1">
    <source>
        <dbReference type="SAM" id="MobiDB-lite"/>
    </source>
</evidence>
<gene>
    <name evidence="2" type="ORF">JCM17207_20640</name>
</gene>
<protein>
    <recommendedName>
        <fullName evidence="4">Phage portal protein</fullName>
    </recommendedName>
</protein>
<keyword evidence="3" id="KW-1185">Reference proteome</keyword>
<evidence type="ECO:0000313" key="3">
    <source>
        <dbReference type="Proteomes" id="UP001055185"/>
    </source>
</evidence>
<evidence type="ECO:0008006" key="4">
    <source>
        <dbReference type="Google" id="ProtNLM"/>
    </source>
</evidence>
<comment type="caution">
    <text evidence="2">The sequence shown here is derived from an EMBL/GenBank/DDBJ whole genome shotgun (WGS) entry which is preliminary data.</text>
</comment>
<evidence type="ECO:0000313" key="2">
    <source>
        <dbReference type="EMBL" id="GJN65439.1"/>
    </source>
</evidence>
<dbReference type="Proteomes" id="UP001055185">
    <property type="component" value="Unassembled WGS sequence"/>
</dbReference>
<feature type="compositionally biased region" description="Basic and acidic residues" evidence="1">
    <location>
        <begin position="405"/>
        <end position="420"/>
    </location>
</feature>
<reference evidence="2" key="1">
    <citation type="journal article" date="2022" name="Int. J. Syst. Evol. Microbiol.">
        <title>Genome-based, phenotypic and chemotaxonomic classification of Faecalibacterium strains: proposal of three novel species Faecalibacterium duncaniae sp. nov., Faecalibacterium hattorii sp. nov. and Faecalibacterium gallinarum sp. nov. .</title>
        <authorList>
            <person name="Sakamoto M."/>
            <person name="Sakurai N."/>
            <person name="Tanno H."/>
            <person name="Iino T."/>
            <person name="Ohkuma M."/>
            <person name="Endo A."/>
        </authorList>
    </citation>
    <scope>NUCLEOTIDE SEQUENCE</scope>
    <source>
        <strain evidence="2">JCM 17207</strain>
    </source>
</reference>
<name>A0AA37IZY1_9FIRM</name>
<sequence>MDIQEILAIPQTSEAMYIQATNLRVRDFLAGQHKVLQRKDFTFKDDIFETAKIVLQSVPAVVDFHTSYICGNPVTLTGESAAVKTLQGCYNRANYSLIDYKIADNLVKYGNAFEYVYKAQNRVYSKVFDPLDSYPVYDDKGVYRAFLEHWSDAISGISYYNLYEPDTVTEYSTESGTMQQLARYRNLSGLPIHYTSGVEADYSLYGQGIVLGLIPIVNELESLLSKASDAVTTLSLNPLAVAAGQRIDGKIDRDLVGACINLEDGGSFGFASANIDYNTVKLLLEQLSNQFYTVAEVPSVVFNGNVSNVSETSLKLLFNQLDSKAKRTVLQMKEGFYKRWEYMRQLLPVHAFTDTGFDSLDAVFNLNRPTDNSSIVADLCKQYEAGALSKQSFIEQSPYTNDQEQELKRIEQENAKDAAQ</sequence>
<dbReference type="InterPro" id="IPR021145">
    <property type="entry name" value="Portal_protein_SPP1_Gp6-like"/>
</dbReference>
<accession>A0AA37IZY1</accession>
<dbReference type="Pfam" id="PF05133">
    <property type="entry name" value="SPP1_portal"/>
    <property type="match status" value="1"/>
</dbReference>
<dbReference type="EMBL" id="BQKV01000098">
    <property type="protein sequence ID" value="GJN65439.1"/>
    <property type="molecule type" value="Genomic_DNA"/>
</dbReference>